<name>A0A2T7UJQ8_9RHOB</name>
<organism evidence="8 9">
    <name type="scientific">Pararhodobacter aggregans</name>
    <dbReference type="NCBI Taxonomy" id="404875"/>
    <lineage>
        <taxon>Bacteria</taxon>
        <taxon>Pseudomonadati</taxon>
        <taxon>Pseudomonadota</taxon>
        <taxon>Alphaproteobacteria</taxon>
        <taxon>Rhodobacterales</taxon>
        <taxon>Paracoccaceae</taxon>
        <taxon>Pararhodobacter</taxon>
    </lineage>
</organism>
<dbReference type="Pfam" id="PF03460">
    <property type="entry name" value="NIR_SIR_ferr"/>
    <property type="match status" value="1"/>
</dbReference>
<sequence length="375" mass="39214">MSFEVKGWCPGALRPMLSGDGYVVRVRPRLAELSAAQALGLCAAAEEFGAGLIDLTNRANLQVRGVAAGALPALLADLTRLGLVDTDVETEGRRNILVAPTWAEGDDTHRLTLALLDRLGELPDLPPKLGFAIDAGPGPKLRDTPADFRIERGSHRGLILRPEGYPLGLPLLPGTEIDTLIRLCDWFVTSGGAEAGRMARHHAPLPAWAEPTLAPAARRLPLRPGPHALGAIHGAAFGQIQAADLAAAILDSEASAIRVTPWRVLLLLDATPGPRAGLLWNPEAPDLRVDACPGAPFCPQSSVETRALALALAPHVKGRLHVSGCAKGCARPGSADVVITGENGAYGVALNARAGDPLTHHGLSAEQVRAHFGAS</sequence>
<comment type="caution">
    <text evidence="8">The sequence shown here is derived from an EMBL/GenBank/DDBJ whole genome shotgun (WGS) entry which is preliminary data.</text>
</comment>
<keyword evidence="4" id="KW-0560">Oxidoreductase</keyword>
<evidence type="ECO:0000256" key="6">
    <source>
        <dbReference type="ARBA" id="ARBA00023014"/>
    </source>
</evidence>
<dbReference type="Proteomes" id="UP000244810">
    <property type="component" value="Unassembled WGS sequence"/>
</dbReference>
<dbReference type="GO" id="GO:0051539">
    <property type="term" value="F:4 iron, 4 sulfur cluster binding"/>
    <property type="evidence" value="ECO:0007669"/>
    <property type="project" value="UniProtKB-KW"/>
</dbReference>
<dbReference type="PANTHER" id="PTHR32439:SF9">
    <property type="entry name" value="BLR3264 PROTEIN"/>
    <property type="match status" value="1"/>
</dbReference>
<keyword evidence="2" id="KW-0349">Heme</keyword>
<protein>
    <submittedName>
        <fullName evidence="8">Cobalamin biosynthesis protein CobG</fullName>
    </submittedName>
</protein>
<dbReference type="GO" id="GO:0016491">
    <property type="term" value="F:oxidoreductase activity"/>
    <property type="evidence" value="ECO:0007669"/>
    <property type="project" value="UniProtKB-KW"/>
</dbReference>
<dbReference type="RefSeq" id="WP_107755154.1">
    <property type="nucleotide sequence ID" value="NZ_QBKF01000022.1"/>
</dbReference>
<dbReference type="InterPro" id="IPR036136">
    <property type="entry name" value="Nit/Sulf_reduc_fer-like_dom_sf"/>
</dbReference>
<reference evidence="8 9" key="1">
    <citation type="journal article" date="2011" name="Syst. Appl. Microbiol.">
        <title>Defluviimonas denitrificans gen. nov., sp. nov., and Pararhodobacter aggregans gen. nov., sp. nov., non-phototrophic Rhodobacteraceae from the biofilter of a marine aquaculture.</title>
        <authorList>
            <person name="Foesel B.U."/>
            <person name="Drake H.L."/>
            <person name="Schramm A."/>
        </authorList>
    </citation>
    <scope>NUCLEOTIDE SEQUENCE [LARGE SCALE GENOMIC DNA]</scope>
    <source>
        <strain evidence="8 9">D1-19</strain>
    </source>
</reference>
<keyword evidence="6" id="KW-0411">Iron-sulfur</keyword>
<dbReference type="InterPro" id="IPR005117">
    <property type="entry name" value="NiRdtase/SiRdtase_haem-b_fer"/>
</dbReference>
<dbReference type="Gene3D" id="3.30.413.10">
    <property type="entry name" value="Sulfite Reductase Hemoprotein, domain 1"/>
    <property type="match status" value="1"/>
</dbReference>
<dbReference type="EMBL" id="QDDR01000021">
    <property type="protein sequence ID" value="PVE44903.1"/>
    <property type="molecule type" value="Genomic_DNA"/>
</dbReference>
<dbReference type="Gene3D" id="3.90.480.20">
    <property type="match status" value="1"/>
</dbReference>
<evidence type="ECO:0000259" key="7">
    <source>
        <dbReference type="Pfam" id="PF03460"/>
    </source>
</evidence>
<evidence type="ECO:0000313" key="8">
    <source>
        <dbReference type="EMBL" id="PVE44903.1"/>
    </source>
</evidence>
<accession>A0A2T7UJQ8</accession>
<evidence type="ECO:0000256" key="3">
    <source>
        <dbReference type="ARBA" id="ARBA00022723"/>
    </source>
</evidence>
<evidence type="ECO:0000256" key="5">
    <source>
        <dbReference type="ARBA" id="ARBA00023004"/>
    </source>
</evidence>
<gene>
    <name evidence="8" type="ORF">DDE23_24205</name>
</gene>
<evidence type="ECO:0000256" key="4">
    <source>
        <dbReference type="ARBA" id="ARBA00023002"/>
    </source>
</evidence>
<dbReference type="PANTHER" id="PTHR32439">
    <property type="entry name" value="FERREDOXIN--NITRITE REDUCTASE, CHLOROPLASTIC"/>
    <property type="match status" value="1"/>
</dbReference>
<dbReference type="AlphaFoldDB" id="A0A2T7UJQ8"/>
<dbReference type="SUPFAM" id="SSF56014">
    <property type="entry name" value="Nitrite and sulphite reductase 4Fe-4S domain-like"/>
    <property type="match status" value="1"/>
</dbReference>
<dbReference type="InterPro" id="IPR045854">
    <property type="entry name" value="NO2/SO3_Rdtase_4Fe4S_sf"/>
</dbReference>
<keyword evidence="5" id="KW-0408">Iron</keyword>
<dbReference type="InterPro" id="IPR051329">
    <property type="entry name" value="NIR_SIR_4Fe-4S"/>
</dbReference>
<dbReference type="OrthoDB" id="7459360at2"/>
<dbReference type="GO" id="GO:0046872">
    <property type="term" value="F:metal ion binding"/>
    <property type="evidence" value="ECO:0007669"/>
    <property type="project" value="UniProtKB-KW"/>
</dbReference>
<proteinExistence type="predicted"/>
<feature type="domain" description="Nitrite/Sulfite reductase ferredoxin-like" evidence="7">
    <location>
        <begin position="15"/>
        <end position="79"/>
    </location>
</feature>
<evidence type="ECO:0000256" key="2">
    <source>
        <dbReference type="ARBA" id="ARBA00022617"/>
    </source>
</evidence>
<keyword evidence="1" id="KW-0004">4Fe-4S</keyword>
<evidence type="ECO:0000313" key="9">
    <source>
        <dbReference type="Proteomes" id="UP000244810"/>
    </source>
</evidence>
<keyword evidence="3" id="KW-0479">Metal-binding</keyword>
<keyword evidence="9" id="KW-1185">Reference proteome</keyword>
<dbReference type="SUPFAM" id="SSF55124">
    <property type="entry name" value="Nitrite/Sulfite reductase N-terminal domain-like"/>
    <property type="match status" value="1"/>
</dbReference>
<evidence type="ECO:0000256" key="1">
    <source>
        <dbReference type="ARBA" id="ARBA00022485"/>
    </source>
</evidence>